<feature type="transmembrane region" description="Helical" evidence="1">
    <location>
        <begin position="137"/>
        <end position="156"/>
    </location>
</feature>
<dbReference type="Pfam" id="PF10708">
    <property type="entry name" value="DUF2510"/>
    <property type="match status" value="1"/>
</dbReference>
<evidence type="ECO:0000259" key="2">
    <source>
        <dbReference type="Pfam" id="PF10708"/>
    </source>
</evidence>
<feature type="transmembrane region" description="Helical" evidence="1">
    <location>
        <begin position="96"/>
        <end position="122"/>
    </location>
</feature>
<keyword evidence="1" id="KW-0472">Membrane</keyword>
<feature type="transmembrane region" description="Helical" evidence="1">
    <location>
        <begin position="168"/>
        <end position="194"/>
    </location>
</feature>
<protein>
    <submittedName>
        <fullName evidence="3">DUF2510 domain-containing protein</fullName>
    </submittedName>
</protein>
<dbReference type="Proteomes" id="UP001174208">
    <property type="component" value="Unassembled WGS sequence"/>
</dbReference>
<dbReference type="EMBL" id="JAROCF010000001">
    <property type="protein sequence ID" value="MDN4613799.1"/>
    <property type="molecule type" value="Genomic_DNA"/>
</dbReference>
<sequence>MSSSGTAEPAPAAPGWYGDPWRAAPLRWWDGAQWTPQVAQTLPRRRLPLETPVQTVWVWLVALLPLVSVLLLPLVQPHMALRPTTSGTLVGDPLALVGGPMFFVVQFVSVAATAATVVFSWLDHRALASRGVERPFHWAWSFLGGLVYTIGRAVVLRKVTPRSALAPVIVAAVVYLVAIVVTIAWTISIVAGLFTTSFDPTVVGA</sequence>
<comment type="caution">
    <text evidence="3">The sequence shown here is derived from an EMBL/GenBank/DDBJ whole genome shotgun (WGS) entry which is preliminary data.</text>
</comment>
<keyword evidence="1" id="KW-1133">Transmembrane helix</keyword>
<gene>
    <name evidence="3" type="ORF">P5G50_04970</name>
</gene>
<evidence type="ECO:0000313" key="4">
    <source>
        <dbReference type="Proteomes" id="UP001174208"/>
    </source>
</evidence>
<keyword evidence="4" id="KW-1185">Reference proteome</keyword>
<organism evidence="3 4">
    <name type="scientific">Leifsonia williamsii</name>
    <dbReference type="NCBI Taxonomy" id="3035919"/>
    <lineage>
        <taxon>Bacteria</taxon>
        <taxon>Bacillati</taxon>
        <taxon>Actinomycetota</taxon>
        <taxon>Actinomycetes</taxon>
        <taxon>Micrococcales</taxon>
        <taxon>Microbacteriaceae</taxon>
        <taxon>Leifsonia</taxon>
    </lineage>
</organism>
<keyword evidence="1" id="KW-0812">Transmembrane</keyword>
<proteinExistence type="predicted"/>
<feature type="domain" description="DUF2510" evidence="2">
    <location>
        <begin position="14"/>
        <end position="41"/>
    </location>
</feature>
<dbReference type="InterPro" id="IPR018929">
    <property type="entry name" value="DUF2510"/>
</dbReference>
<evidence type="ECO:0000313" key="3">
    <source>
        <dbReference type="EMBL" id="MDN4613799.1"/>
    </source>
</evidence>
<name>A0ABT8KBT1_9MICO</name>
<accession>A0ABT8KBT1</accession>
<evidence type="ECO:0000256" key="1">
    <source>
        <dbReference type="SAM" id="Phobius"/>
    </source>
</evidence>
<feature type="transmembrane region" description="Helical" evidence="1">
    <location>
        <begin position="56"/>
        <end position="75"/>
    </location>
</feature>
<dbReference type="RefSeq" id="WP_301210209.1">
    <property type="nucleotide sequence ID" value="NZ_JAROCF010000001.1"/>
</dbReference>
<reference evidence="3" key="1">
    <citation type="submission" date="2023-06" db="EMBL/GenBank/DDBJ databases">
        <title>MT1 and MT2 Draft Genomes of Novel Species.</title>
        <authorList>
            <person name="Venkateswaran K."/>
        </authorList>
    </citation>
    <scope>NUCLEOTIDE SEQUENCE</scope>
    <source>
        <strain evidence="3">F6_8S_P_1B</strain>
    </source>
</reference>